<dbReference type="InterPro" id="IPR024087">
    <property type="entry name" value="Creatininase-like_sf"/>
</dbReference>
<keyword evidence="7" id="KW-1185">Reference proteome</keyword>
<proteinExistence type="inferred from homology"/>
<evidence type="ECO:0000313" key="7">
    <source>
        <dbReference type="Proteomes" id="UP000544090"/>
    </source>
</evidence>
<dbReference type="AlphaFoldDB" id="A0A7X6K7H6"/>
<keyword evidence="3" id="KW-0378">Hydrolase</keyword>
<sequence>MTVLSSATWPDTPAGATVLVPVGSIEQHGPHLPLDTDTVIATAVASAAAKALVAAGERVLVAPALAYGSSGEHQDFPGTCSIGTDALRTVLVEITRSVRTWARRVVFVNAHGGNLTALRGAVRQLAGEGHDVSWVACATEEVDLHAGRTETSLMLHLRPGDVRLERAQAGNTGPLTELLPFMIKGGIRAVSANGVLGDPAGATAEEGAALLASMVGDVIAAVATVAAR</sequence>
<dbReference type="Proteomes" id="UP000544090">
    <property type="component" value="Unassembled WGS sequence"/>
</dbReference>
<dbReference type="SUPFAM" id="SSF102215">
    <property type="entry name" value="Creatininase"/>
    <property type="match status" value="1"/>
</dbReference>
<comment type="similarity">
    <text evidence="5">Belongs to the creatininase superfamily.</text>
</comment>
<dbReference type="PANTHER" id="PTHR35005">
    <property type="entry name" value="3-DEHYDRO-SCYLLO-INOSOSE HYDROLASE"/>
    <property type="match status" value="1"/>
</dbReference>
<dbReference type="NCBIfam" id="TIGR03964">
    <property type="entry name" value="mycofact_creat"/>
    <property type="match status" value="1"/>
</dbReference>
<reference evidence="6 7" key="1">
    <citation type="submission" date="2020-04" db="EMBL/GenBank/DDBJ databases">
        <title>Arthrobacter sp. nov.</title>
        <authorList>
            <person name="Liu S."/>
        </authorList>
    </citation>
    <scope>NUCLEOTIDE SEQUENCE [LARGE SCALE GENOMIC DNA]</scope>
    <source>
        <strain evidence="6 7">E918</strain>
    </source>
</reference>
<evidence type="ECO:0000256" key="1">
    <source>
        <dbReference type="ARBA" id="ARBA00001947"/>
    </source>
</evidence>
<organism evidence="6 7">
    <name type="scientific">Arthrobacter mobilis</name>
    <dbReference type="NCBI Taxonomy" id="2724944"/>
    <lineage>
        <taxon>Bacteria</taxon>
        <taxon>Bacillati</taxon>
        <taxon>Actinomycetota</taxon>
        <taxon>Actinomycetes</taxon>
        <taxon>Micrococcales</taxon>
        <taxon>Micrococcaceae</taxon>
        <taxon>Arthrobacter</taxon>
    </lineage>
</organism>
<dbReference type="GO" id="GO:0046872">
    <property type="term" value="F:metal ion binding"/>
    <property type="evidence" value="ECO:0007669"/>
    <property type="project" value="UniProtKB-KW"/>
</dbReference>
<dbReference type="EMBL" id="JAAZSQ010000027">
    <property type="protein sequence ID" value="NKX56576.1"/>
    <property type="molecule type" value="Genomic_DNA"/>
</dbReference>
<evidence type="ECO:0000256" key="3">
    <source>
        <dbReference type="ARBA" id="ARBA00022801"/>
    </source>
</evidence>
<dbReference type="GO" id="GO:0009231">
    <property type="term" value="P:riboflavin biosynthetic process"/>
    <property type="evidence" value="ECO:0007669"/>
    <property type="project" value="TreeGrafter"/>
</dbReference>
<gene>
    <name evidence="6" type="primary">mftE</name>
    <name evidence="6" type="ORF">HGG74_19010</name>
</gene>
<dbReference type="InterPro" id="IPR023871">
    <property type="entry name" value="MftE"/>
</dbReference>
<dbReference type="Gene3D" id="3.40.50.10310">
    <property type="entry name" value="Creatininase"/>
    <property type="match status" value="1"/>
</dbReference>
<keyword evidence="2" id="KW-0479">Metal-binding</keyword>
<protein>
    <submittedName>
        <fullName evidence="6">Mycofactocin biosynthesis peptidyl-dipeptidase MftE</fullName>
    </submittedName>
</protein>
<evidence type="ECO:0000256" key="5">
    <source>
        <dbReference type="ARBA" id="ARBA00024029"/>
    </source>
</evidence>
<keyword evidence="4" id="KW-0862">Zinc</keyword>
<dbReference type="InterPro" id="IPR003785">
    <property type="entry name" value="Creatininase/forma_Hydrolase"/>
</dbReference>
<name>A0A7X6K7H6_9MICC</name>
<dbReference type="PANTHER" id="PTHR35005:SF1">
    <property type="entry name" value="2-AMINO-5-FORMYLAMINO-6-RIBOSYLAMINOPYRIMIDIN-4(3H)-ONE 5'-MONOPHOSPHATE DEFORMYLASE"/>
    <property type="match status" value="1"/>
</dbReference>
<evidence type="ECO:0000256" key="2">
    <source>
        <dbReference type="ARBA" id="ARBA00022723"/>
    </source>
</evidence>
<evidence type="ECO:0000256" key="4">
    <source>
        <dbReference type="ARBA" id="ARBA00022833"/>
    </source>
</evidence>
<comment type="cofactor">
    <cofactor evidence="1">
        <name>Zn(2+)</name>
        <dbReference type="ChEBI" id="CHEBI:29105"/>
    </cofactor>
</comment>
<dbReference type="RefSeq" id="WP_168488963.1">
    <property type="nucleotide sequence ID" value="NZ_JAAZSQ010000027.1"/>
</dbReference>
<accession>A0A7X6K7H6</accession>
<comment type="caution">
    <text evidence="6">The sequence shown here is derived from an EMBL/GenBank/DDBJ whole genome shotgun (WGS) entry which is preliminary data.</text>
</comment>
<evidence type="ECO:0000313" key="6">
    <source>
        <dbReference type="EMBL" id="NKX56576.1"/>
    </source>
</evidence>
<dbReference type="GO" id="GO:0016811">
    <property type="term" value="F:hydrolase activity, acting on carbon-nitrogen (but not peptide) bonds, in linear amides"/>
    <property type="evidence" value="ECO:0007669"/>
    <property type="project" value="TreeGrafter"/>
</dbReference>
<dbReference type="Pfam" id="PF02633">
    <property type="entry name" value="Creatininase"/>
    <property type="match status" value="1"/>
</dbReference>